<reference evidence="9" key="1">
    <citation type="submission" date="2019-11" db="EMBL/GenBank/DDBJ databases">
        <title>Genome sequence of Heliorestis convoluta strain HH, an alkaliphilic and minimalistic phototrophic bacterium from a soda lake in Egypt.</title>
        <authorList>
            <person name="Dewey E.D."/>
            <person name="Stokes L.M."/>
            <person name="Burchell B.M."/>
            <person name="Shaffer K.N."/>
            <person name="Huntington A.M."/>
            <person name="Baker J.M."/>
            <person name="Nadendla S."/>
            <person name="Giglio M.G."/>
            <person name="Touchman J.W."/>
            <person name="Blankenship R.E."/>
            <person name="Madigan M.T."/>
            <person name="Sattley W.M."/>
        </authorList>
    </citation>
    <scope>NUCLEOTIDE SEQUENCE [LARGE SCALE GENOMIC DNA]</scope>
    <source>
        <strain evidence="9">HH</strain>
    </source>
</reference>
<evidence type="ECO:0000256" key="5">
    <source>
        <dbReference type="RuleBase" id="RU362028"/>
    </source>
</evidence>
<keyword evidence="5 8" id="KW-0413">Isomerase</keyword>
<comment type="catalytic activity">
    <reaction evidence="1 5">
        <text>a uridine in RNA = a pseudouridine in RNA</text>
        <dbReference type="Rhea" id="RHEA:48348"/>
        <dbReference type="Rhea" id="RHEA-COMP:12068"/>
        <dbReference type="Rhea" id="RHEA-COMP:12069"/>
        <dbReference type="ChEBI" id="CHEBI:65314"/>
        <dbReference type="ChEBI" id="CHEBI:65315"/>
    </reaction>
</comment>
<dbReference type="CDD" id="cd02869">
    <property type="entry name" value="PseudoU_synth_RluA_like"/>
    <property type="match status" value="1"/>
</dbReference>
<name>A0A5Q2N071_9FIRM</name>
<dbReference type="EC" id="5.4.99.-" evidence="5"/>
<dbReference type="SUPFAM" id="SSF55120">
    <property type="entry name" value="Pseudouridine synthase"/>
    <property type="match status" value="1"/>
</dbReference>
<evidence type="ECO:0000256" key="6">
    <source>
        <dbReference type="SAM" id="Phobius"/>
    </source>
</evidence>
<organism evidence="8 9">
    <name type="scientific">Heliorestis convoluta</name>
    <dbReference type="NCBI Taxonomy" id="356322"/>
    <lineage>
        <taxon>Bacteria</taxon>
        <taxon>Bacillati</taxon>
        <taxon>Bacillota</taxon>
        <taxon>Clostridia</taxon>
        <taxon>Eubacteriales</taxon>
        <taxon>Heliobacteriaceae</taxon>
        <taxon>Heliorestis</taxon>
    </lineage>
</organism>
<dbReference type="InterPro" id="IPR006145">
    <property type="entry name" value="PsdUridine_synth_RsuA/RluA"/>
</dbReference>
<proteinExistence type="inferred from homology"/>
<dbReference type="Gene3D" id="3.30.2350.10">
    <property type="entry name" value="Pseudouridine synthase"/>
    <property type="match status" value="1"/>
</dbReference>
<dbReference type="AlphaFoldDB" id="A0A5Q2N071"/>
<keyword evidence="4" id="KW-0694">RNA-binding</keyword>
<evidence type="ECO:0000256" key="4">
    <source>
        <dbReference type="PROSITE-ProRule" id="PRU00182"/>
    </source>
</evidence>
<dbReference type="InterPro" id="IPR020103">
    <property type="entry name" value="PsdUridine_synth_cat_dom_sf"/>
</dbReference>
<accession>A0A5Q2N071</accession>
<comment type="similarity">
    <text evidence="2 5">Belongs to the pseudouridine synthase RluA family.</text>
</comment>
<sequence length="343" mass="38894">MTWPLQKDPPVDRRIFSFLQYFLSVFSFLGTLCIGIEMEARNALTKEWLTYHIKLEEDGRKIESIMRHSLGLSRRMRQKSARNDAFTLNGKKAYLGTRVRAGDTLKIRLHLEEEGHLAAVAMDLEIAYEDDDVIVLNKPPGLEVHPPEQKAAFRPTLAHGVAYYFEQIGLQSKVRPLHRLDKDTSGLVLFTKSAYAHHALDRQLQEGLLKRSYQTLVLGVPSPLEGTIDEPIGRHPSHPLRRQVTADGEKAITHYKVLQVLDSDLSLVAVTLDTGRTHQIRVHFSYLGMPVLGDALYGGQTMRMNRQALHATSLQWLQPRTKEPVEVQVELPNDIQALLTTRT</sequence>
<keyword evidence="6" id="KW-1133">Transmembrane helix</keyword>
<comment type="function">
    <text evidence="5">Responsible for synthesis of pseudouridine from uracil.</text>
</comment>
<gene>
    <name evidence="8" type="ORF">FTV88_1017</name>
</gene>
<evidence type="ECO:0000256" key="1">
    <source>
        <dbReference type="ARBA" id="ARBA00000073"/>
    </source>
</evidence>
<dbReference type="GO" id="GO:0140098">
    <property type="term" value="F:catalytic activity, acting on RNA"/>
    <property type="evidence" value="ECO:0007669"/>
    <property type="project" value="UniProtKB-ARBA"/>
</dbReference>
<dbReference type="PANTHER" id="PTHR21600:SF71">
    <property type="entry name" value="PSEUDOURIDINE SYNTHASE"/>
    <property type="match status" value="1"/>
</dbReference>
<protein>
    <recommendedName>
        <fullName evidence="5">Pseudouridine synthase</fullName>
        <ecNumber evidence="5">5.4.99.-</ecNumber>
    </recommendedName>
</protein>
<evidence type="ECO:0000256" key="3">
    <source>
        <dbReference type="PIRSR" id="PIRSR606225-1"/>
    </source>
</evidence>
<dbReference type="PANTHER" id="PTHR21600">
    <property type="entry name" value="MITOCHONDRIAL RNA PSEUDOURIDINE SYNTHASE"/>
    <property type="match status" value="1"/>
</dbReference>
<feature type="domain" description="Pseudouridine synthase RsuA/RluA-like" evidence="7">
    <location>
        <begin position="132"/>
        <end position="285"/>
    </location>
</feature>
<dbReference type="Pfam" id="PF00849">
    <property type="entry name" value="PseudoU_synth_2"/>
    <property type="match status" value="1"/>
</dbReference>
<dbReference type="GO" id="GO:0003723">
    <property type="term" value="F:RNA binding"/>
    <property type="evidence" value="ECO:0007669"/>
    <property type="project" value="UniProtKB-KW"/>
</dbReference>
<keyword evidence="6" id="KW-0472">Membrane</keyword>
<dbReference type="GO" id="GO:0000455">
    <property type="term" value="P:enzyme-directed rRNA pseudouridine synthesis"/>
    <property type="evidence" value="ECO:0007669"/>
    <property type="project" value="TreeGrafter"/>
</dbReference>
<dbReference type="PROSITE" id="PS01129">
    <property type="entry name" value="PSI_RLU"/>
    <property type="match status" value="1"/>
</dbReference>
<keyword evidence="6" id="KW-0812">Transmembrane</keyword>
<dbReference type="EMBL" id="CP045875">
    <property type="protein sequence ID" value="QGG47169.1"/>
    <property type="molecule type" value="Genomic_DNA"/>
</dbReference>
<feature type="transmembrane region" description="Helical" evidence="6">
    <location>
        <begin position="15"/>
        <end position="36"/>
    </location>
</feature>
<dbReference type="NCBIfam" id="TIGR00005">
    <property type="entry name" value="rluA_subfam"/>
    <property type="match status" value="1"/>
</dbReference>
<feature type="active site" evidence="3">
    <location>
        <position position="181"/>
    </location>
</feature>
<dbReference type="InterPro" id="IPR006225">
    <property type="entry name" value="PsdUridine_synth_RluC/D"/>
</dbReference>
<dbReference type="InterPro" id="IPR006224">
    <property type="entry name" value="PsdUridine_synth_RluA-like_CS"/>
</dbReference>
<evidence type="ECO:0000313" key="9">
    <source>
        <dbReference type="Proteomes" id="UP000366051"/>
    </source>
</evidence>
<evidence type="ECO:0000259" key="7">
    <source>
        <dbReference type="Pfam" id="PF00849"/>
    </source>
</evidence>
<dbReference type="GO" id="GO:0009982">
    <property type="term" value="F:pseudouridine synthase activity"/>
    <property type="evidence" value="ECO:0007669"/>
    <property type="project" value="InterPro"/>
</dbReference>
<evidence type="ECO:0000313" key="8">
    <source>
        <dbReference type="EMBL" id="QGG47169.1"/>
    </source>
</evidence>
<dbReference type="Proteomes" id="UP000366051">
    <property type="component" value="Chromosome"/>
</dbReference>
<evidence type="ECO:0000256" key="2">
    <source>
        <dbReference type="ARBA" id="ARBA00010876"/>
    </source>
</evidence>
<keyword evidence="9" id="KW-1185">Reference proteome</keyword>
<dbReference type="OrthoDB" id="9807829at2"/>
<dbReference type="InterPro" id="IPR050188">
    <property type="entry name" value="RluA_PseudoU_synthase"/>
</dbReference>
<dbReference type="PROSITE" id="PS50889">
    <property type="entry name" value="S4"/>
    <property type="match status" value="1"/>
</dbReference>
<dbReference type="KEGG" id="hcv:FTV88_1017"/>